<feature type="chain" id="PRO_5020967010" evidence="3">
    <location>
        <begin position="26"/>
        <end position="692"/>
    </location>
</feature>
<dbReference type="EMBL" id="CP012672">
    <property type="protein sequence ID" value="AUX30340.1"/>
    <property type="molecule type" value="Genomic_DNA"/>
</dbReference>
<evidence type="ECO:0000313" key="4">
    <source>
        <dbReference type="EMBL" id="AUX30340.1"/>
    </source>
</evidence>
<gene>
    <name evidence="4" type="ORF">SOCE836_024430</name>
</gene>
<sequence length="692" mass="73249">MPRPFTLFPAALLSALAQSAMPASAAAGEAQPERALVWVADDGTRVRREDVGLPLSRGEGNALFRPGEPLRLGALRAEVVAFQVIVEAGAEPVRGVTVELSGLAPAAGVGAPPEALAAAQQQAPGAAPADAISIARFVEHYVEIRQRSRNDQRPLESLGWSPAARPPDDRHLGFLPDALIPVELAPPWAPYPLEVGSRETRAIWVDLHVPEGAAPGLHEGKVVVRSASHGELASLDLRLDVAPATLPYGPVDFIAFYEIDRVAERIGDGPAVEQQLWQLLHEHHVDGFASVRSPAEVERLRPAIDGSLYTKERGYSGPGQGVPPAAVALGAYGGFGDPKEETLRRVEAVADSLPPAVDDVMLYAVDEQCESPRGPGWRRLVRGSRLSSRILVGHSCGEVHPLQQDVDLVLTPANRFDSAWARAAREAGKRLWVYNGALPRTGTFMIDAPLTGLMADGWIAATHEVGRWFLWETAFWHDGNRGGKGPVDPFTVAENFHNRDGDACLGDGMLLYPGTQRGRFASRSVGFAGVLPSMRLKSLRRGIQDAGYIALARSASPGAADAIVKAVIPAALDEALDTSPAAWSSEGAAFFEGRAALRALIPAGASLDAAGVRRALSEAAAARRALVPLARPKGAGDEPPAEASGQAAPGPLRRWGATGLLLAVLGLGAAALALAVALHRRRRRPGRGADRR</sequence>
<name>A0A4P2QK77_SORCE</name>
<evidence type="ECO:0000256" key="2">
    <source>
        <dbReference type="SAM" id="Phobius"/>
    </source>
</evidence>
<keyword evidence="3" id="KW-0732">Signal</keyword>
<evidence type="ECO:0000256" key="1">
    <source>
        <dbReference type="SAM" id="MobiDB-lite"/>
    </source>
</evidence>
<reference evidence="4 5" key="1">
    <citation type="submission" date="2015-09" db="EMBL/GenBank/DDBJ databases">
        <title>Sorangium comparison.</title>
        <authorList>
            <person name="Zaburannyi N."/>
            <person name="Bunk B."/>
            <person name="Overmann J."/>
            <person name="Mueller R."/>
        </authorList>
    </citation>
    <scope>NUCLEOTIDE SEQUENCE [LARGE SCALE GENOMIC DNA]</scope>
    <source>
        <strain evidence="4 5">So ce836</strain>
    </source>
</reference>
<proteinExistence type="predicted"/>
<accession>A0A4P2QK77</accession>
<keyword evidence="2" id="KW-1133">Transmembrane helix</keyword>
<keyword evidence="2" id="KW-0812">Transmembrane</keyword>
<dbReference type="RefSeq" id="WP_129574350.1">
    <property type="nucleotide sequence ID" value="NZ_CP012672.1"/>
</dbReference>
<dbReference type="Proteomes" id="UP000295497">
    <property type="component" value="Chromosome"/>
</dbReference>
<feature type="signal peptide" evidence="3">
    <location>
        <begin position="1"/>
        <end position="25"/>
    </location>
</feature>
<organism evidence="4 5">
    <name type="scientific">Sorangium cellulosum</name>
    <name type="common">Polyangium cellulosum</name>
    <dbReference type="NCBI Taxonomy" id="56"/>
    <lineage>
        <taxon>Bacteria</taxon>
        <taxon>Pseudomonadati</taxon>
        <taxon>Myxococcota</taxon>
        <taxon>Polyangia</taxon>
        <taxon>Polyangiales</taxon>
        <taxon>Polyangiaceae</taxon>
        <taxon>Sorangium</taxon>
    </lineage>
</organism>
<protein>
    <submittedName>
        <fullName evidence="4">Uncharacterized protein</fullName>
    </submittedName>
</protein>
<feature type="transmembrane region" description="Helical" evidence="2">
    <location>
        <begin position="655"/>
        <end position="678"/>
    </location>
</feature>
<keyword evidence="2" id="KW-0472">Membrane</keyword>
<feature type="region of interest" description="Disordered" evidence="1">
    <location>
        <begin position="631"/>
        <end position="650"/>
    </location>
</feature>
<evidence type="ECO:0000256" key="3">
    <source>
        <dbReference type="SAM" id="SignalP"/>
    </source>
</evidence>
<dbReference type="AlphaFoldDB" id="A0A4P2QK77"/>
<evidence type="ECO:0000313" key="5">
    <source>
        <dbReference type="Proteomes" id="UP000295497"/>
    </source>
</evidence>